<dbReference type="GO" id="GO:0005829">
    <property type="term" value="C:cytosol"/>
    <property type="evidence" value="ECO:0007669"/>
    <property type="project" value="TreeGrafter"/>
</dbReference>
<comment type="caution">
    <text evidence="5">The sequence shown here is derived from an EMBL/GenBank/DDBJ whole genome shotgun (WGS) entry which is preliminary data.</text>
</comment>
<evidence type="ECO:0000256" key="1">
    <source>
        <dbReference type="ARBA" id="ARBA00022741"/>
    </source>
</evidence>
<dbReference type="InterPro" id="IPR025669">
    <property type="entry name" value="AAA_dom"/>
</dbReference>
<protein>
    <submittedName>
        <fullName evidence="5">Pilus assembly protein CpaE</fullName>
    </submittedName>
</protein>
<dbReference type="Gene3D" id="3.40.50.2300">
    <property type="match status" value="1"/>
</dbReference>
<reference evidence="5 6" key="1">
    <citation type="submission" date="2020-08" db="EMBL/GenBank/DDBJ databases">
        <title>Genomic Encyclopedia of Type Strains, Phase IV (KMG-IV): sequencing the most valuable type-strain genomes for metagenomic binning, comparative biology and taxonomic classification.</title>
        <authorList>
            <person name="Goeker M."/>
        </authorList>
    </citation>
    <scope>NUCLEOTIDE SEQUENCE [LARGE SCALE GENOMIC DNA]</scope>
    <source>
        <strain evidence="5 6">DSM 29781</strain>
    </source>
</reference>
<evidence type="ECO:0000313" key="5">
    <source>
        <dbReference type="EMBL" id="MBB5271054.1"/>
    </source>
</evidence>
<proteinExistence type="predicted"/>
<dbReference type="RefSeq" id="WP_183964981.1">
    <property type="nucleotide sequence ID" value="NZ_BAABEW010000017.1"/>
</dbReference>
<keyword evidence="3" id="KW-0597">Phosphoprotein</keyword>
<dbReference type="GO" id="GO:0016887">
    <property type="term" value="F:ATP hydrolysis activity"/>
    <property type="evidence" value="ECO:0007669"/>
    <property type="project" value="TreeGrafter"/>
</dbReference>
<evidence type="ECO:0000256" key="2">
    <source>
        <dbReference type="ARBA" id="ARBA00022840"/>
    </source>
</evidence>
<dbReference type="PROSITE" id="PS50110">
    <property type="entry name" value="RESPONSE_REGULATORY"/>
    <property type="match status" value="1"/>
</dbReference>
<dbReference type="GO" id="GO:0009898">
    <property type="term" value="C:cytoplasmic side of plasma membrane"/>
    <property type="evidence" value="ECO:0007669"/>
    <property type="project" value="TreeGrafter"/>
</dbReference>
<dbReference type="Pfam" id="PF13614">
    <property type="entry name" value="AAA_31"/>
    <property type="match status" value="1"/>
</dbReference>
<evidence type="ECO:0000256" key="3">
    <source>
        <dbReference type="PROSITE-ProRule" id="PRU00169"/>
    </source>
</evidence>
<evidence type="ECO:0000259" key="4">
    <source>
        <dbReference type="PROSITE" id="PS50110"/>
    </source>
</evidence>
<dbReference type="PANTHER" id="PTHR43384:SF6">
    <property type="entry name" value="SEPTUM SITE-DETERMINING PROTEIN MIND HOMOLOG, CHLOROPLASTIC"/>
    <property type="match status" value="1"/>
</dbReference>
<sequence length="387" mass="42124">MNALIISDNPQVLDEVQKSVAGIDSISVLSAFRGSLASQQNLPVKGEVDLLILDCTADGAAELGQLERLAPLHPRLQTILVAPANSSELLMHALRIGVREVLTPPLRKEDMVAALRRISQRGAGGPRAQGKVASFISCKGGSGATFLATNLGYVLAAHQHKKVLLIDMNLQFGDAALYVSDRRPPQTLADLSREIQRVDAAFLQSSAVEVLPNYFVIAAPDDPTRAMDVRPAAVDTLVRLARANFDFVIIDLGRSLDAVSVQALDLSDHIYPVLQLTLPFIRDAKRLLDVFRSLDYPAQKVRVIVNRMERVRDLNLHDLEQTLGTKVFATIPNHYESVTASVNQGVPIQKLSRNSPVTKALQQLSSELVEQEAGSASSWLGRILGRS</sequence>
<keyword evidence="6" id="KW-1185">Reference proteome</keyword>
<name>A0A7W8HFB3_9BURK</name>
<dbReference type="InterPro" id="IPR011006">
    <property type="entry name" value="CheY-like_superfamily"/>
</dbReference>
<evidence type="ECO:0000313" key="6">
    <source>
        <dbReference type="Proteomes" id="UP000532440"/>
    </source>
</evidence>
<dbReference type="SUPFAM" id="SSF52172">
    <property type="entry name" value="CheY-like"/>
    <property type="match status" value="1"/>
</dbReference>
<dbReference type="InterPro" id="IPR050625">
    <property type="entry name" value="ParA/MinD_ATPase"/>
</dbReference>
<dbReference type="GO" id="GO:0000160">
    <property type="term" value="P:phosphorelay signal transduction system"/>
    <property type="evidence" value="ECO:0007669"/>
    <property type="project" value="InterPro"/>
</dbReference>
<dbReference type="Gene3D" id="3.40.50.300">
    <property type="entry name" value="P-loop containing nucleotide triphosphate hydrolases"/>
    <property type="match status" value="1"/>
</dbReference>
<keyword evidence="2" id="KW-0067">ATP-binding</keyword>
<dbReference type="InterPro" id="IPR027417">
    <property type="entry name" value="P-loop_NTPase"/>
</dbReference>
<dbReference type="SUPFAM" id="SSF52540">
    <property type="entry name" value="P-loop containing nucleoside triphosphate hydrolases"/>
    <property type="match status" value="1"/>
</dbReference>
<dbReference type="AlphaFoldDB" id="A0A7W8HFB3"/>
<dbReference type="GO" id="GO:0051782">
    <property type="term" value="P:negative regulation of cell division"/>
    <property type="evidence" value="ECO:0007669"/>
    <property type="project" value="TreeGrafter"/>
</dbReference>
<feature type="modified residue" description="4-aspartylphosphate" evidence="3">
    <location>
        <position position="54"/>
    </location>
</feature>
<keyword evidence="1" id="KW-0547">Nucleotide-binding</keyword>
<accession>A0A7W8HFB3</accession>
<dbReference type="InterPro" id="IPR001789">
    <property type="entry name" value="Sig_transdc_resp-reg_receiver"/>
</dbReference>
<dbReference type="GO" id="GO:0005524">
    <property type="term" value="F:ATP binding"/>
    <property type="evidence" value="ECO:0007669"/>
    <property type="project" value="UniProtKB-KW"/>
</dbReference>
<gene>
    <name evidence="5" type="ORF">HNQ70_001058</name>
</gene>
<dbReference type="PANTHER" id="PTHR43384">
    <property type="entry name" value="SEPTUM SITE-DETERMINING PROTEIN MIND HOMOLOG, CHLOROPLASTIC-RELATED"/>
    <property type="match status" value="1"/>
</dbReference>
<dbReference type="EMBL" id="JACHGB010000002">
    <property type="protein sequence ID" value="MBB5271054.1"/>
    <property type="molecule type" value="Genomic_DNA"/>
</dbReference>
<organism evidence="5 6">
    <name type="scientific">Quisquiliibacterium transsilvanicum</name>
    <dbReference type="NCBI Taxonomy" id="1549638"/>
    <lineage>
        <taxon>Bacteria</taxon>
        <taxon>Pseudomonadati</taxon>
        <taxon>Pseudomonadota</taxon>
        <taxon>Betaproteobacteria</taxon>
        <taxon>Burkholderiales</taxon>
        <taxon>Burkholderiaceae</taxon>
        <taxon>Quisquiliibacterium</taxon>
    </lineage>
</organism>
<feature type="domain" description="Response regulatory" evidence="4">
    <location>
        <begin position="2"/>
        <end position="119"/>
    </location>
</feature>
<dbReference type="Proteomes" id="UP000532440">
    <property type="component" value="Unassembled WGS sequence"/>
</dbReference>